<feature type="compositionally biased region" description="Polar residues" evidence="1">
    <location>
        <begin position="1234"/>
        <end position="1246"/>
    </location>
</feature>
<feature type="compositionally biased region" description="Polar residues" evidence="1">
    <location>
        <begin position="110"/>
        <end position="121"/>
    </location>
</feature>
<feature type="compositionally biased region" description="Polar residues" evidence="1">
    <location>
        <begin position="946"/>
        <end position="960"/>
    </location>
</feature>
<feature type="compositionally biased region" description="Basic and acidic residues" evidence="1">
    <location>
        <begin position="630"/>
        <end position="639"/>
    </location>
</feature>
<keyword evidence="3" id="KW-1185">Reference proteome</keyword>
<feature type="compositionally biased region" description="Low complexity" evidence="1">
    <location>
        <begin position="1772"/>
        <end position="1793"/>
    </location>
</feature>
<feature type="compositionally biased region" description="Polar residues" evidence="1">
    <location>
        <begin position="1107"/>
        <end position="1116"/>
    </location>
</feature>
<feature type="compositionally biased region" description="Basic and acidic residues" evidence="1">
    <location>
        <begin position="434"/>
        <end position="445"/>
    </location>
</feature>
<feature type="region of interest" description="Disordered" evidence="1">
    <location>
        <begin position="1231"/>
        <end position="1317"/>
    </location>
</feature>
<feature type="region of interest" description="Disordered" evidence="1">
    <location>
        <begin position="1328"/>
        <end position="1347"/>
    </location>
</feature>
<feature type="compositionally biased region" description="Basic and acidic residues" evidence="1">
    <location>
        <begin position="1158"/>
        <end position="1172"/>
    </location>
</feature>
<evidence type="ECO:0000313" key="3">
    <source>
        <dbReference type="Proteomes" id="UP000265515"/>
    </source>
</evidence>
<feature type="region of interest" description="Disordered" evidence="1">
    <location>
        <begin position="1772"/>
        <end position="1823"/>
    </location>
</feature>
<feature type="region of interest" description="Disordered" evidence="1">
    <location>
        <begin position="1667"/>
        <end position="1695"/>
    </location>
</feature>
<feature type="compositionally biased region" description="Basic and acidic residues" evidence="1">
    <location>
        <begin position="1519"/>
        <end position="1538"/>
    </location>
</feature>
<feature type="compositionally biased region" description="Basic and acidic residues" evidence="1">
    <location>
        <begin position="185"/>
        <end position="198"/>
    </location>
</feature>
<name>A0A388K8E8_CHABU</name>
<feature type="region of interest" description="Disordered" evidence="1">
    <location>
        <begin position="1096"/>
        <end position="1116"/>
    </location>
</feature>
<sequence length="1985" mass="209867">MRRATSADGSRAVRRSACENMHTALALPADSGGGSSQSNKRGAHQSQQAHSSPKVKALSSTSVKVLQEFNGQNTNASLRRSASSQQTKSVGSAKGNQSARSPRPKKSACVSISATATSSHYGSPPVAARTSAGNAYPSGMNGCRSSPRAHSPSHKSVNSPQKCSPLQRSAQLKTRPATVTLSESSNHKAESADCRDGEETGSSTLQSAAHWLAQISAAENEERHEVVVRLFELAIECGAQPAEKIFDALQACRERYSQKREAKASNLRLSRKTGKTNGVESRRVRGGNERLSASRQSEGTSSAAVAEIVGPDRKCSGRETASSLMQAQGGHDDASDMDARYRKKQQQDRLLGCASSCDSIGNSMRIHDRDTGRNGGPAALGAEVATGKGAYGERDARIGRKAGGKSVRENDRDDSVRVSLTELRQSIHSVFGTSKKEGNQRKEDKEDTEIGPEEEMCRRESSLSSSRSSSSSSSSSDQETSSEGTECGMTRQSRECRNTGQDEDNTSHSADSMSGVSSDNSSSNANDAAPSPSIRSVDLRSGTDDESSLADIRAAMKSGPGLIVVVDEKRNGKLSITAKEFPARQGSAAVTISAGKPSLKADISTHVSCTRGATRTNVGLSAKVAASRDSQSKKGENGDVKGAMAPVRLVSLRSELSEDHPPPSSDLQAEKRSRQEEGAIEAGDKIMPDAAKKNEEESSLGQSSMSRSVISLSRQTRRLPELPSEQIDSSVARQHQSVVNSHGEGDVEPKAEASAAAAEAKTAVREELARDAKLAASIEATTATAATDAAAATATSPSIAATGTIAGVEQSEVSLASKQGSAETPALPGPPAGDVLLPMAALPAALVSSAAPTYCSMKEKMSSGRRLGHARSLSLIGGVLDQVSTIRFPSPVHEAESDDLQPQRAAASLSSCDSDRGSARGSRGLVNGISATLPSILHHRHHHTRSWSSVGAQKTASSGVASAGSPWMPRAMSSVGLLRTSNGENIVAIPPEAIAMRSPPRGKWAALGANLLSSSRDWQTDASRPDSGTQGSGGSNFQGAEVQDEDVLRVMQDPQGAARREADGVSHQRMDDVEDLSSALEGSNDAAVHWEESAVAVNETIRPSPEPTNRSVGGYSSMTDILRSEKQRQRHFCGGMSSATDSSRANTARNQKGTSVLDRVRDVDRKDDREFDSSASFSEGAESRQAIEKKYSMPVASSISMRRRHARSQSMLEESADIQYSRIFPSMQKAIAGDQSNGDPCSNSWVNEEEAPTGHRRSQSTLEGPTGMLSIKKHLPPKKVYRVDDVTSGTSDSSIPWAYQERDGPTEDAASFSCKKSSSDIPVTRAYESAAPRRDNNDFQRCTSSSRSTTTQSGAVFRLKPYTSSTSFDSVRGALEGDIGDEGNLGQSGIEEEGEGDCEVGRSGCLVADGDEQYQLAVAITSCGSKCPYFPKGVTIDEDEELQDMDSSGRTLLLSPPPSSAAARAALNADNSGAKSVRSSRVRNLRTNIYALRGMRTRSEEGAGVAATGVAPQPRRYRFVQEERTSEVNAEQRERGEAGRTSGGEEDDTRLSSSVVDMGFSGDTGEGKRAGLTDSVIECFNRQATSSQPPSPSIRFRAICDEVDEPSDSVQNDDMGEVVPLEIGGGAASAPKEQLTCPREEAITPQDSFEGDFRDAVDSRVGAAAVSEESVAEVPEALGEGDDKDGSRIQAASTSKPGAVSKASCLFRPRCEGKNLPPREQIEQVGAERYCLRGNGASRTMQSLNQNVGVNRKGLVAAQDVKVFEPSACSVRSGSASSRLGRAESGSSSGSSSVTSDGHQMAVEPSRDRMRSGGGRSFDSLHALTPVREEEEEAMGIAERTPSEEMNRKNLEWAAALSLARSHSLGSQLRLGVGTSSCGNGGGRSGCALGGALNLFPAAIVDGGGCASPPIQFSQEIGGLVLPRSAPLAQGQRDADDETGNLSDDNSGRRGGRKDRRRRREGNDCRITRSRQGGTSKLARLFCFF</sequence>
<feature type="region of interest" description="Disordered" evidence="1">
    <location>
        <begin position="945"/>
        <end position="965"/>
    </location>
</feature>
<reference evidence="2 3" key="1">
    <citation type="journal article" date="2018" name="Cell">
        <title>The Chara Genome: Secondary Complexity and Implications for Plant Terrestrialization.</title>
        <authorList>
            <person name="Nishiyama T."/>
            <person name="Sakayama H."/>
            <person name="Vries J.D."/>
            <person name="Buschmann H."/>
            <person name="Saint-Marcoux D."/>
            <person name="Ullrich K.K."/>
            <person name="Haas F.B."/>
            <person name="Vanderstraeten L."/>
            <person name="Becker D."/>
            <person name="Lang D."/>
            <person name="Vosolsobe S."/>
            <person name="Rombauts S."/>
            <person name="Wilhelmsson P.K.I."/>
            <person name="Janitza P."/>
            <person name="Kern R."/>
            <person name="Heyl A."/>
            <person name="Rumpler F."/>
            <person name="Villalobos L.I.A.C."/>
            <person name="Clay J.M."/>
            <person name="Skokan R."/>
            <person name="Toyoda A."/>
            <person name="Suzuki Y."/>
            <person name="Kagoshima H."/>
            <person name="Schijlen E."/>
            <person name="Tajeshwar N."/>
            <person name="Catarino B."/>
            <person name="Hetherington A.J."/>
            <person name="Saltykova A."/>
            <person name="Bonnot C."/>
            <person name="Breuninger H."/>
            <person name="Symeonidi A."/>
            <person name="Radhakrishnan G.V."/>
            <person name="Van Nieuwerburgh F."/>
            <person name="Deforce D."/>
            <person name="Chang C."/>
            <person name="Karol K.G."/>
            <person name="Hedrich R."/>
            <person name="Ulvskov P."/>
            <person name="Glockner G."/>
            <person name="Delwiche C.F."/>
            <person name="Petrasek J."/>
            <person name="Van de Peer Y."/>
            <person name="Friml J."/>
            <person name="Beilby M."/>
            <person name="Dolan L."/>
            <person name="Kohara Y."/>
            <person name="Sugano S."/>
            <person name="Fujiyama A."/>
            <person name="Delaux P.-M."/>
            <person name="Quint M."/>
            <person name="TheiBen G."/>
            <person name="Hagemann M."/>
            <person name="Harholt J."/>
            <person name="Dunand C."/>
            <person name="Zachgo S."/>
            <person name="Langdale J."/>
            <person name="Maumus F."/>
            <person name="Straeten D.V.D."/>
            <person name="Gould S.B."/>
            <person name="Rensing S.A."/>
        </authorList>
    </citation>
    <scope>NUCLEOTIDE SEQUENCE [LARGE SCALE GENOMIC DNA]</scope>
    <source>
        <strain evidence="2 3">S276</strain>
    </source>
</reference>
<feature type="region of interest" description="Disordered" evidence="1">
    <location>
        <begin position="1928"/>
        <end position="1971"/>
    </location>
</feature>
<feature type="compositionally biased region" description="Basic and acidic residues" evidence="1">
    <location>
        <begin position="668"/>
        <end position="696"/>
    </location>
</feature>
<feature type="region of interest" description="Disordered" evidence="1">
    <location>
        <begin position="1377"/>
        <end position="1396"/>
    </location>
</feature>
<organism evidence="2 3">
    <name type="scientific">Chara braunii</name>
    <name type="common">Braun's stonewort</name>
    <dbReference type="NCBI Taxonomy" id="69332"/>
    <lineage>
        <taxon>Eukaryota</taxon>
        <taxon>Viridiplantae</taxon>
        <taxon>Streptophyta</taxon>
        <taxon>Charophyceae</taxon>
        <taxon>Charales</taxon>
        <taxon>Characeae</taxon>
        <taxon>Chara</taxon>
    </lineage>
</organism>
<proteinExistence type="predicted"/>
<feature type="region of interest" description="Disordered" evidence="1">
    <location>
        <begin position="1"/>
        <end position="202"/>
    </location>
</feature>
<feature type="compositionally biased region" description="Polar residues" evidence="1">
    <location>
        <begin position="1016"/>
        <end position="1029"/>
    </location>
</feature>
<feature type="region of interest" description="Disordered" evidence="1">
    <location>
        <begin position="395"/>
        <end position="553"/>
    </location>
</feature>
<feature type="region of interest" description="Disordered" evidence="1">
    <location>
        <begin position="892"/>
        <end position="925"/>
    </location>
</feature>
<feature type="compositionally biased region" description="Polar residues" evidence="1">
    <location>
        <begin position="291"/>
        <end position="303"/>
    </location>
</feature>
<gene>
    <name evidence="2" type="ORF">CBR_g58827</name>
</gene>
<feature type="compositionally biased region" description="Basic and acidic residues" evidence="1">
    <location>
        <begin position="406"/>
        <end position="416"/>
    </location>
</feature>
<feature type="compositionally biased region" description="Low complexity" evidence="1">
    <location>
        <begin position="462"/>
        <end position="483"/>
    </location>
</feature>
<accession>A0A388K8E8</accession>
<feature type="compositionally biased region" description="Low complexity" evidence="1">
    <location>
        <begin position="1667"/>
        <end position="1677"/>
    </location>
</feature>
<evidence type="ECO:0000256" key="1">
    <source>
        <dbReference type="SAM" id="MobiDB-lite"/>
    </source>
</evidence>
<feature type="compositionally biased region" description="Polar residues" evidence="1">
    <location>
        <begin position="1137"/>
        <end position="1154"/>
    </location>
</feature>
<feature type="region of interest" description="Disordered" evidence="1">
    <location>
        <begin position="1133"/>
        <end position="1185"/>
    </location>
</feature>
<feature type="compositionally biased region" description="Basic residues" evidence="1">
    <location>
        <begin position="1950"/>
        <end position="1960"/>
    </location>
</feature>
<dbReference type="EMBL" id="BFEA01000072">
    <property type="protein sequence ID" value="GBG66337.1"/>
    <property type="molecule type" value="Genomic_DNA"/>
</dbReference>
<feature type="region of interest" description="Disordered" evidence="1">
    <location>
        <begin position="260"/>
        <end position="305"/>
    </location>
</feature>
<protein>
    <submittedName>
        <fullName evidence="2">Uncharacterized protein</fullName>
    </submittedName>
</protein>
<comment type="caution">
    <text evidence="2">The sequence shown here is derived from an EMBL/GenBank/DDBJ whole genome shotgun (WGS) entry which is preliminary data.</text>
</comment>
<feature type="compositionally biased region" description="Polar residues" evidence="1">
    <location>
        <begin position="422"/>
        <end position="432"/>
    </location>
</feature>
<evidence type="ECO:0000313" key="2">
    <source>
        <dbReference type="EMBL" id="GBG66337.1"/>
    </source>
</evidence>
<dbReference type="Proteomes" id="UP000265515">
    <property type="component" value="Unassembled WGS sequence"/>
</dbReference>
<feature type="compositionally biased region" description="Polar residues" evidence="1">
    <location>
        <begin position="726"/>
        <end position="740"/>
    </location>
</feature>
<feature type="compositionally biased region" description="Polar residues" evidence="1">
    <location>
        <begin position="154"/>
        <end position="184"/>
    </location>
</feature>
<feature type="compositionally biased region" description="Low complexity" evidence="1">
    <location>
        <begin position="507"/>
        <end position="533"/>
    </location>
</feature>
<feature type="compositionally biased region" description="Polar residues" evidence="1">
    <location>
        <begin position="58"/>
        <end position="100"/>
    </location>
</feature>
<feature type="compositionally biased region" description="Polar residues" evidence="1">
    <location>
        <begin position="36"/>
        <end position="51"/>
    </location>
</feature>
<feature type="region of interest" description="Disordered" evidence="1">
    <location>
        <begin position="620"/>
        <end position="759"/>
    </location>
</feature>
<feature type="region of interest" description="Disordered" evidence="1">
    <location>
        <begin position="1016"/>
        <end position="1046"/>
    </location>
</feature>
<feature type="region of interest" description="Disordered" evidence="1">
    <location>
        <begin position="1514"/>
        <end position="1567"/>
    </location>
</feature>
<feature type="compositionally biased region" description="Low complexity" evidence="1">
    <location>
        <begin position="703"/>
        <end position="713"/>
    </location>
</feature>
<feature type="compositionally biased region" description="Basic residues" evidence="1">
    <location>
        <begin position="1271"/>
        <end position="1280"/>
    </location>
</feature>
<dbReference type="Gramene" id="GBG66337">
    <property type="protein sequence ID" value="GBG66337"/>
    <property type="gene ID" value="CBR_g58827"/>
</dbReference>